<proteinExistence type="inferred from homology"/>
<sequence length="248" mass="26715">MQLKDLKIIVTGGAQGMGAHFAQRIHEAGGQVAVGDVNEERLAELPQGIHRRKLDVSNEQDVTDFVQWAHGAMGGLNGLINNAGILRDALLVKKDRTTGQVKKLSTADWNAVIGVNLTGATLMVREVVTKMVETDQRPGVIVNMSSIARHGNRGQSNYVSAKAALAANTVTWSREFAPFAIRVGSVAPGMIETPMTQGMNQKARDALVASIPVGRIGLPEDIWVAVKFIIECEYFNGRTIDVDGGLNF</sequence>
<dbReference type="GO" id="GO:0016616">
    <property type="term" value="F:oxidoreductase activity, acting on the CH-OH group of donors, NAD or NADP as acceptor"/>
    <property type="evidence" value="ECO:0007669"/>
    <property type="project" value="UniProtKB-ARBA"/>
</dbReference>
<dbReference type="AlphaFoldDB" id="A0A3A8MLA0"/>
<accession>A0A3A8MLA0</accession>
<dbReference type="SUPFAM" id="SSF51735">
    <property type="entry name" value="NAD(P)-binding Rossmann-fold domains"/>
    <property type="match status" value="1"/>
</dbReference>
<name>A0A3A8MLA0_9BACT</name>
<dbReference type="EMBL" id="RAWG01000399">
    <property type="protein sequence ID" value="RKH32793.1"/>
    <property type="molecule type" value="Genomic_DNA"/>
</dbReference>
<gene>
    <name evidence="4" type="ORF">D7X12_36880</name>
</gene>
<evidence type="ECO:0000256" key="1">
    <source>
        <dbReference type="ARBA" id="ARBA00006484"/>
    </source>
</evidence>
<dbReference type="OrthoDB" id="9804774at2"/>
<dbReference type="PANTHER" id="PTHR42760:SF135">
    <property type="entry name" value="BLL7886 PROTEIN"/>
    <property type="match status" value="1"/>
</dbReference>
<protein>
    <submittedName>
        <fullName evidence="4">SDR family oxidoreductase</fullName>
    </submittedName>
</protein>
<dbReference type="Proteomes" id="UP000273405">
    <property type="component" value="Unassembled WGS sequence"/>
</dbReference>
<evidence type="ECO:0000313" key="5">
    <source>
        <dbReference type="Proteomes" id="UP000273405"/>
    </source>
</evidence>
<evidence type="ECO:0000313" key="4">
    <source>
        <dbReference type="EMBL" id="RKH32793.1"/>
    </source>
</evidence>
<evidence type="ECO:0000259" key="3">
    <source>
        <dbReference type="SMART" id="SM00822"/>
    </source>
</evidence>
<dbReference type="Gene3D" id="3.40.50.720">
    <property type="entry name" value="NAD(P)-binding Rossmann-like Domain"/>
    <property type="match status" value="1"/>
</dbReference>
<dbReference type="GO" id="GO:0030497">
    <property type="term" value="P:fatty acid elongation"/>
    <property type="evidence" value="ECO:0007669"/>
    <property type="project" value="TreeGrafter"/>
</dbReference>
<dbReference type="FunFam" id="3.40.50.720:FF:000173">
    <property type="entry name" value="3-oxoacyl-[acyl-carrier protein] reductase"/>
    <property type="match status" value="1"/>
</dbReference>
<keyword evidence="5" id="KW-1185">Reference proteome</keyword>
<comment type="similarity">
    <text evidence="1">Belongs to the short-chain dehydrogenases/reductases (SDR) family.</text>
</comment>
<dbReference type="PRINTS" id="PR00080">
    <property type="entry name" value="SDRFAMILY"/>
</dbReference>
<keyword evidence="2" id="KW-0560">Oxidoreductase</keyword>
<comment type="caution">
    <text evidence="4">The sequence shown here is derived from an EMBL/GenBank/DDBJ whole genome shotgun (WGS) entry which is preliminary data.</text>
</comment>
<reference evidence="5" key="1">
    <citation type="submission" date="2018-09" db="EMBL/GenBank/DDBJ databases">
        <authorList>
            <person name="Livingstone P.G."/>
            <person name="Whitworth D.E."/>
        </authorList>
    </citation>
    <scope>NUCLEOTIDE SEQUENCE [LARGE SCALE GENOMIC DNA]</scope>
    <source>
        <strain evidence="5">CA040B</strain>
    </source>
</reference>
<dbReference type="RefSeq" id="WP_120629889.1">
    <property type="nucleotide sequence ID" value="NZ_RAWG01000399.1"/>
</dbReference>
<organism evidence="4 5">
    <name type="scientific">Corallococcus sicarius</name>
    <dbReference type="NCBI Taxonomy" id="2316726"/>
    <lineage>
        <taxon>Bacteria</taxon>
        <taxon>Pseudomonadati</taxon>
        <taxon>Myxococcota</taxon>
        <taxon>Myxococcia</taxon>
        <taxon>Myxococcales</taxon>
        <taxon>Cystobacterineae</taxon>
        <taxon>Myxococcaceae</taxon>
        <taxon>Corallococcus</taxon>
    </lineage>
</organism>
<dbReference type="Pfam" id="PF13561">
    <property type="entry name" value="adh_short_C2"/>
    <property type="match status" value="1"/>
</dbReference>
<dbReference type="SMART" id="SM00822">
    <property type="entry name" value="PKS_KR"/>
    <property type="match status" value="1"/>
</dbReference>
<dbReference type="PANTHER" id="PTHR42760">
    <property type="entry name" value="SHORT-CHAIN DEHYDROGENASES/REDUCTASES FAMILY MEMBER"/>
    <property type="match status" value="1"/>
</dbReference>
<feature type="domain" description="Ketoreductase" evidence="3">
    <location>
        <begin position="6"/>
        <end position="193"/>
    </location>
</feature>
<dbReference type="InterPro" id="IPR036291">
    <property type="entry name" value="NAD(P)-bd_dom_sf"/>
</dbReference>
<evidence type="ECO:0000256" key="2">
    <source>
        <dbReference type="ARBA" id="ARBA00023002"/>
    </source>
</evidence>
<dbReference type="InterPro" id="IPR057326">
    <property type="entry name" value="KR_dom"/>
</dbReference>
<dbReference type="PRINTS" id="PR00081">
    <property type="entry name" value="GDHRDH"/>
</dbReference>
<dbReference type="InterPro" id="IPR002347">
    <property type="entry name" value="SDR_fam"/>
</dbReference>